<accession>A0ACB8QFV6</accession>
<organism evidence="1 2">
    <name type="scientific">Vararia minispora EC-137</name>
    <dbReference type="NCBI Taxonomy" id="1314806"/>
    <lineage>
        <taxon>Eukaryota</taxon>
        <taxon>Fungi</taxon>
        <taxon>Dikarya</taxon>
        <taxon>Basidiomycota</taxon>
        <taxon>Agaricomycotina</taxon>
        <taxon>Agaricomycetes</taxon>
        <taxon>Russulales</taxon>
        <taxon>Lachnocladiaceae</taxon>
        <taxon>Vararia</taxon>
    </lineage>
</organism>
<dbReference type="EMBL" id="MU273615">
    <property type="protein sequence ID" value="KAI0030570.1"/>
    <property type="molecule type" value="Genomic_DNA"/>
</dbReference>
<evidence type="ECO:0000313" key="2">
    <source>
        <dbReference type="Proteomes" id="UP000814128"/>
    </source>
</evidence>
<name>A0ACB8QFV6_9AGAM</name>
<reference evidence="1" key="1">
    <citation type="submission" date="2021-02" db="EMBL/GenBank/DDBJ databases">
        <authorList>
            <consortium name="DOE Joint Genome Institute"/>
            <person name="Ahrendt S."/>
            <person name="Looney B.P."/>
            <person name="Miyauchi S."/>
            <person name="Morin E."/>
            <person name="Drula E."/>
            <person name="Courty P.E."/>
            <person name="Chicoki N."/>
            <person name="Fauchery L."/>
            <person name="Kohler A."/>
            <person name="Kuo A."/>
            <person name="Labutti K."/>
            <person name="Pangilinan J."/>
            <person name="Lipzen A."/>
            <person name="Riley R."/>
            <person name="Andreopoulos W."/>
            <person name="He G."/>
            <person name="Johnson J."/>
            <person name="Barry K.W."/>
            <person name="Grigoriev I.V."/>
            <person name="Nagy L."/>
            <person name="Hibbett D."/>
            <person name="Henrissat B."/>
            <person name="Matheny P.B."/>
            <person name="Labbe J."/>
            <person name="Martin F."/>
        </authorList>
    </citation>
    <scope>NUCLEOTIDE SEQUENCE</scope>
    <source>
        <strain evidence="1">EC-137</strain>
    </source>
</reference>
<dbReference type="Proteomes" id="UP000814128">
    <property type="component" value="Unassembled WGS sequence"/>
</dbReference>
<evidence type="ECO:0000313" key="1">
    <source>
        <dbReference type="EMBL" id="KAI0030570.1"/>
    </source>
</evidence>
<keyword evidence="2" id="KW-1185">Reference proteome</keyword>
<proteinExistence type="predicted"/>
<comment type="caution">
    <text evidence="1">The sequence shown here is derived from an EMBL/GenBank/DDBJ whole genome shotgun (WGS) entry which is preliminary data.</text>
</comment>
<sequence>MFGWSLFPSLLLSALVLSAPQNPSRRSIQKRNIECNSAYSIPTVSESFTLLAVNIDDDIIQRPLVLGVIPGYQDGVTVVGTANTISKSYATNFTMVNSSIISVPLGGNADVYLSMYVQTTSGLLEFMSKASSATKLPVASYCEEFNTSPHGVEFPFTIDVYGDSNNFSICTTWDGTTDVIVYTPVNGTSLPYNGNTCIPVAVHAIHGFN</sequence>
<gene>
    <name evidence="1" type="ORF">K488DRAFT_87648</name>
</gene>
<reference evidence="1" key="2">
    <citation type="journal article" date="2022" name="New Phytol.">
        <title>Evolutionary transition to the ectomycorrhizal habit in the genomes of a hyperdiverse lineage of mushroom-forming fungi.</title>
        <authorList>
            <person name="Looney B."/>
            <person name="Miyauchi S."/>
            <person name="Morin E."/>
            <person name="Drula E."/>
            <person name="Courty P.E."/>
            <person name="Kohler A."/>
            <person name="Kuo A."/>
            <person name="LaButti K."/>
            <person name="Pangilinan J."/>
            <person name="Lipzen A."/>
            <person name="Riley R."/>
            <person name="Andreopoulos W."/>
            <person name="He G."/>
            <person name="Johnson J."/>
            <person name="Nolan M."/>
            <person name="Tritt A."/>
            <person name="Barry K.W."/>
            <person name="Grigoriev I.V."/>
            <person name="Nagy L.G."/>
            <person name="Hibbett D."/>
            <person name="Henrissat B."/>
            <person name="Matheny P.B."/>
            <person name="Labbe J."/>
            <person name="Martin F.M."/>
        </authorList>
    </citation>
    <scope>NUCLEOTIDE SEQUENCE</scope>
    <source>
        <strain evidence="1">EC-137</strain>
    </source>
</reference>
<protein>
    <submittedName>
        <fullName evidence="1">Uncharacterized protein</fullName>
    </submittedName>
</protein>